<accession>A0A418LWZ6</accession>
<evidence type="ECO:0000313" key="1">
    <source>
        <dbReference type="EMBL" id="RIV17842.1"/>
    </source>
</evidence>
<proteinExistence type="predicted"/>
<dbReference type="Proteomes" id="UP000283523">
    <property type="component" value="Unassembled WGS sequence"/>
</dbReference>
<dbReference type="RefSeq" id="WP_119671574.1">
    <property type="nucleotide sequence ID" value="NZ_QXED01000015.1"/>
</dbReference>
<organism evidence="1 2">
    <name type="scientific">Fibrisoma montanum</name>
    <dbReference type="NCBI Taxonomy" id="2305895"/>
    <lineage>
        <taxon>Bacteria</taxon>
        <taxon>Pseudomonadati</taxon>
        <taxon>Bacteroidota</taxon>
        <taxon>Cytophagia</taxon>
        <taxon>Cytophagales</taxon>
        <taxon>Spirosomataceae</taxon>
        <taxon>Fibrisoma</taxon>
    </lineage>
</organism>
<name>A0A418LWZ6_9BACT</name>
<reference evidence="1 2" key="1">
    <citation type="submission" date="2018-08" db="EMBL/GenBank/DDBJ databases">
        <title>Fibrisoma montanum sp. nov., isolated from Danxia mountain soil.</title>
        <authorList>
            <person name="Huang Y."/>
        </authorList>
    </citation>
    <scope>NUCLEOTIDE SEQUENCE [LARGE SCALE GENOMIC DNA]</scope>
    <source>
        <strain evidence="1 2">HYT19</strain>
    </source>
</reference>
<dbReference type="EMBL" id="QXED01000015">
    <property type="protein sequence ID" value="RIV17842.1"/>
    <property type="molecule type" value="Genomic_DNA"/>
</dbReference>
<comment type="caution">
    <text evidence="1">The sequence shown here is derived from an EMBL/GenBank/DDBJ whole genome shotgun (WGS) entry which is preliminary data.</text>
</comment>
<sequence>MLQSERLQTFVALGDFLRSPGAQSELTELAHRAHQKNNWFTPNNSLSALQAIADEFLVADKLISWAGSYAGASETETPVTPRLVGVVMAGNIPAVGFHDLLCILVSGHKVLAKLSSQDFVLIQYLIQKIKEINPGFSEYIEVAERLNAAEAYIATGSDNTARYFEYYFAKKPHIIRRNRTSVGLLMGAEAQPEFEKLGHDLLDYFGLGCRNVSTLLVPDDYNFTGLLQTLEPQLPDYLNHHKYLNNYDYNKSIYLINQVPHYDNGFLLLTENPGLVSPISVVYYQTYRTMDDVTALLTERADKIQVVASADRGDGTGWYPGSVAFGQTQRPSLTDYPDGIDTMAFLAGL</sequence>
<protein>
    <submittedName>
        <fullName evidence="1">Acyl-CoA reductase</fullName>
    </submittedName>
</protein>
<dbReference type="AlphaFoldDB" id="A0A418LWZ6"/>
<dbReference type="OrthoDB" id="1522941at2"/>
<gene>
    <name evidence="1" type="ORF">DYU11_30675</name>
</gene>
<keyword evidence="2" id="KW-1185">Reference proteome</keyword>
<evidence type="ECO:0000313" key="2">
    <source>
        <dbReference type="Proteomes" id="UP000283523"/>
    </source>
</evidence>